<accession>A0A381YVC3</accession>
<proteinExistence type="predicted"/>
<evidence type="ECO:0000313" key="1">
    <source>
        <dbReference type="EMBL" id="SVA80919.1"/>
    </source>
</evidence>
<protein>
    <submittedName>
        <fullName evidence="1">Uncharacterized protein</fullName>
    </submittedName>
</protein>
<gene>
    <name evidence="1" type="ORF">METZ01_LOCUS133773</name>
</gene>
<dbReference type="AlphaFoldDB" id="A0A381YVC3"/>
<reference evidence="1" key="1">
    <citation type="submission" date="2018-05" db="EMBL/GenBank/DDBJ databases">
        <authorList>
            <person name="Lanie J.A."/>
            <person name="Ng W.-L."/>
            <person name="Kazmierczak K.M."/>
            <person name="Andrzejewski T.M."/>
            <person name="Davidsen T.M."/>
            <person name="Wayne K.J."/>
            <person name="Tettelin H."/>
            <person name="Glass J.I."/>
            <person name="Rusch D."/>
            <person name="Podicherti R."/>
            <person name="Tsui H.-C.T."/>
            <person name="Winkler M.E."/>
        </authorList>
    </citation>
    <scope>NUCLEOTIDE SEQUENCE</scope>
</reference>
<dbReference type="EMBL" id="UINC01019146">
    <property type="protein sequence ID" value="SVA80919.1"/>
    <property type="molecule type" value="Genomic_DNA"/>
</dbReference>
<name>A0A381YVC3_9ZZZZ</name>
<organism evidence="1">
    <name type="scientific">marine metagenome</name>
    <dbReference type="NCBI Taxonomy" id="408172"/>
    <lineage>
        <taxon>unclassified sequences</taxon>
        <taxon>metagenomes</taxon>
        <taxon>ecological metagenomes</taxon>
    </lineage>
</organism>
<sequence length="67" mass="7638">MRYANQKSSTETELIEQKLSQTAKGMPLHWVPEQEANFDAGYMPTDTPARCTGTTRIEGKLYKVFQI</sequence>